<feature type="transmembrane region" description="Helical" evidence="1">
    <location>
        <begin position="285"/>
        <end position="305"/>
    </location>
</feature>
<evidence type="ECO:0000256" key="1">
    <source>
        <dbReference type="SAM" id="Phobius"/>
    </source>
</evidence>
<feature type="transmembrane region" description="Helical" evidence="1">
    <location>
        <begin position="258"/>
        <end position="279"/>
    </location>
</feature>
<organism evidence="3 5">
    <name type="scientific">Rotaria sordida</name>
    <dbReference type="NCBI Taxonomy" id="392033"/>
    <lineage>
        <taxon>Eukaryota</taxon>
        <taxon>Metazoa</taxon>
        <taxon>Spiralia</taxon>
        <taxon>Gnathifera</taxon>
        <taxon>Rotifera</taxon>
        <taxon>Eurotatoria</taxon>
        <taxon>Bdelloidea</taxon>
        <taxon>Philodinida</taxon>
        <taxon>Philodinidae</taxon>
        <taxon>Rotaria</taxon>
    </lineage>
</organism>
<evidence type="ECO:0000313" key="6">
    <source>
        <dbReference type="Proteomes" id="UP000663870"/>
    </source>
</evidence>
<protein>
    <recommendedName>
        <fullName evidence="2">LRAT domain-containing protein</fullName>
    </recommendedName>
</protein>
<proteinExistence type="predicted"/>
<keyword evidence="1" id="KW-0472">Membrane</keyword>
<dbReference type="InterPro" id="IPR007053">
    <property type="entry name" value="LRAT_dom"/>
</dbReference>
<comment type="caution">
    <text evidence="3">The sequence shown here is derived from an EMBL/GenBank/DDBJ whole genome shotgun (WGS) entry which is preliminary data.</text>
</comment>
<evidence type="ECO:0000313" key="3">
    <source>
        <dbReference type="EMBL" id="CAF1450576.1"/>
    </source>
</evidence>
<evidence type="ECO:0000313" key="4">
    <source>
        <dbReference type="EMBL" id="CAF1638820.1"/>
    </source>
</evidence>
<feature type="domain" description="LRAT" evidence="2">
    <location>
        <begin position="13"/>
        <end position="153"/>
    </location>
</feature>
<dbReference type="PROSITE" id="PS51934">
    <property type="entry name" value="LRAT"/>
    <property type="match status" value="1"/>
</dbReference>
<gene>
    <name evidence="4" type="ORF">JXQ802_LOCUS52887</name>
    <name evidence="3" type="ORF">PYM288_LOCUS36532</name>
</gene>
<dbReference type="EMBL" id="CAJNOL010008776">
    <property type="protein sequence ID" value="CAF1638820.1"/>
    <property type="molecule type" value="Genomic_DNA"/>
</dbReference>
<keyword evidence="1" id="KW-1133">Transmembrane helix</keyword>
<reference evidence="3" key="1">
    <citation type="submission" date="2021-02" db="EMBL/GenBank/DDBJ databases">
        <authorList>
            <person name="Nowell W R."/>
        </authorList>
    </citation>
    <scope>NUCLEOTIDE SEQUENCE</scope>
</reference>
<keyword evidence="1" id="KW-0812">Transmembrane</keyword>
<dbReference type="Gene3D" id="3.90.1720.10">
    <property type="entry name" value="endopeptidase domain like (from Nostoc punctiforme)"/>
    <property type="match status" value="1"/>
</dbReference>
<dbReference type="AlphaFoldDB" id="A0A815PLC8"/>
<name>A0A815PLC8_9BILA</name>
<evidence type="ECO:0000259" key="2">
    <source>
        <dbReference type="PROSITE" id="PS51934"/>
    </source>
</evidence>
<keyword evidence="6" id="KW-1185">Reference proteome</keyword>
<dbReference type="Proteomes" id="UP000663854">
    <property type="component" value="Unassembled WGS sequence"/>
</dbReference>
<sequence length="336" mass="38570">MTEYIPRRGDHLYVWRKIRTYQHHGIVVSKEDIINYLSPGLIPTYLEDLMIVEQNLNGLAIVTLKQFRCEHPFNYIHDISYAKYKTDPMDYYLNRSGTCYLTDRLSQDIIVKNALFIYNDKNQRDIWKSYSLVIKNCEQFAFICSTSVDYVLGEQVLMACNGVKCFFINGMYNATKFTFQIIRQLSGEFISGVPLDTIIKGNGLAALTAFTLEGLILSIRLFIYYYYEEDRSKNLARKCAITPEDYIQEMIQSGFGSLSAFGMSIAGIMVGSTFFISSISPMVCSIFFGFIGYIAARWLTGLIIIKIRKKFSSNDKQINIAFINPPGDDHDRIEFI</sequence>
<dbReference type="Proteomes" id="UP000663870">
    <property type="component" value="Unassembled WGS sequence"/>
</dbReference>
<accession>A0A815PLC8</accession>
<evidence type="ECO:0000313" key="5">
    <source>
        <dbReference type="Proteomes" id="UP000663854"/>
    </source>
</evidence>
<dbReference type="Pfam" id="PF04970">
    <property type="entry name" value="LRAT"/>
    <property type="match status" value="1"/>
</dbReference>
<dbReference type="PANTHER" id="PTHR46137:SF3">
    <property type="entry name" value="OS05G0310600 PROTEIN"/>
    <property type="match status" value="1"/>
</dbReference>
<dbReference type="PANTHER" id="PTHR46137">
    <property type="entry name" value="OS05G0310600 PROTEIN"/>
    <property type="match status" value="1"/>
</dbReference>
<dbReference type="EMBL" id="CAJNOH010007143">
    <property type="protein sequence ID" value="CAF1450576.1"/>
    <property type="molecule type" value="Genomic_DNA"/>
</dbReference>
<feature type="transmembrane region" description="Helical" evidence="1">
    <location>
        <begin position="204"/>
        <end position="227"/>
    </location>
</feature>